<dbReference type="PANTHER" id="PTHR39176">
    <property type="entry name" value="PERIPLASMIC PROTEIN-RELATED"/>
    <property type="match status" value="1"/>
</dbReference>
<dbReference type="Pfam" id="PF07007">
    <property type="entry name" value="LprI"/>
    <property type="match status" value="1"/>
</dbReference>
<name>A0AAW5EBH4_9BACI</name>
<evidence type="ECO:0000313" key="6">
    <source>
        <dbReference type="Proteomes" id="UP001431131"/>
    </source>
</evidence>
<dbReference type="AlphaFoldDB" id="A0AAW5EBH4"/>
<keyword evidence="6" id="KW-1185">Reference proteome</keyword>
<protein>
    <submittedName>
        <fullName evidence="5">DUF1311 domain-containing protein</fullName>
    </submittedName>
</protein>
<feature type="chain" id="PRO_5043800925" evidence="3">
    <location>
        <begin position="20"/>
        <end position="195"/>
    </location>
</feature>
<evidence type="ECO:0000313" key="5">
    <source>
        <dbReference type="EMBL" id="MCH1626523.1"/>
    </source>
</evidence>
<evidence type="ECO:0000256" key="1">
    <source>
        <dbReference type="SAM" id="Coils"/>
    </source>
</evidence>
<feature type="coiled-coil region" evidence="1">
    <location>
        <begin position="78"/>
        <end position="105"/>
    </location>
</feature>
<feature type="domain" description="Lysozyme inhibitor LprI-like N-terminal" evidence="4">
    <location>
        <begin position="100"/>
        <end position="189"/>
    </location>
</feature>
<gene>
    <name evidence="5" type="ORF">MJG50_14390</name>
</gene>
<feature type="region of interest" description="Disordered" evidence="2">
    <location>
        <begin position="24"/>
        <end position="69"/>
    </location>
</feature>
<dbReference type="PROSITE" id="PS51257">
    <property type="entry name" value="PROKAR_LIPOPROTEIN"/>
    <property type="match status" value="1"/>
</dbReference>
<dbReference type="PANTHER" id="PTHR39176:SF1">
    <property type="entry name" value="PERIPLASMIC PROTEIN"/>
    <property type="match status" value="1"/>
</dbReference>
<reference evidence="5" key="1">
    <citation type="submission" date="2022-02" db="EMBL/GenBank/DDBJ databases">
        <title>Fredinandcohnia quinoae sp. nov. isolated from Chenopodium quinoa seeds.</title>
        <authorList>
            <person name="Saati-Santamaria Z."/>
            <person name="Flores-Felix J.D."/>
            <person name="Igual J.M."/>
            <person name="Velazquez E."/>
            <person name="Garcia-Fraile P."/>
            <person name="Martinez-Molina E."/>
        </authorList>
    </citation>
    <scope>NUCLEOTIDE SEQUENCE</scope>
    <source>
        <strain evidence="5">SECRCQ15</strain>
    </source>
</reference>
<comment type="caution">
    <text evidence="5">The sequence shown here is derived from an EMBL/GenBank/DDBJ whole genome shotgun (WGS) entry which is preliminary data.</text>
</comment>
<sequence>MKKLCILFIPFLLLMGCGADNNEKAASDVKQESGEYKEETDSKEKVVTEKETKEKTDSENKNEDKEDTVKDDITVNTKQEYLKKLKDVENTVADLDKKLEAATTQADMNQVQGEIFKVWDGALNEIYGALKKQISDGEMSNLRDEQRDWITHRDEVAKEESSEYEGGTMESLQYLMTQTRITKERCYELVNKYMK</sequence>
<evidence type="ECO:0000256" key="2">
    <source>
        <dbReference type="SAM" id="MobiDB-lite"/>
    </source>
</evidence>
<feature type="signal peptide" evidence="3">
    <location>
        <begin position="1"/>
        <end position="19"/>
    </location>
</feature>
<keyword evidence="1" id="KW-0175">Coiled coil</keyword>
<dbReference type="InterPro" id="IPR009739">
    <property type="entry name" value="LprI-like_N"/>
</dbReference>
<dbReference type="Gene3D" id="1.20.1270.180">
    <property type="match status" value="1"/>
</dbReference>
<dbReference type="RefSeq" id="WP_240256442.1">
    <property type="nucleotide sequence ID" value="NZ_JAKTTI010000023.1"/>
</dbReference>
<evidence type="ECO:0000259" key="4">
    <source>
        <dbReference type="Pfam" id="PF07007"/>
    </source>
</evidence>
<proteinExistence type="predicted"/>
<organism evidence="5 6">
    <name type="scientific">Fredinandcohnia quinoae</name>
    <dbReference type="NCBI Taxonomy" id="2918902"/>
    <lineage>
        <taxon>Bacteria</taxon>
        <taxon>Bacillati</taxon>
        <taxon>Bacillota</taxon>
        <taxon>Bacilli</taxon>
        <taxon>Bacillales</taxon>
        <taxon>Bacillaceae</taxon>
        <taxon>Fredinandcohnia</taxon>
    </lineage>
</organism>
<dbReference type="EMBL" id="JAKTTI010000023">
    <property type="protein sequence ID" value="MCH1626523.1"/>
    <property type="molecule type" value="Genomic_DNA"/>
</dbReference>
<keyword evidence="3" id="KW-0732">Signal</keyword>
<accession>A0AAW5EBH4</accession>
<evidence type="ECO:0000256" key="3">
    <source>
        <dbReference type="SAM" id="SignalP"/>
    </source>
</evidence>
<dbReference type="Proteomes" id="UP001431131">
    <property type="component" value="Unassembled WGS sequence"/>
</dbReference>